<dbReference type="OrthoDB" id="9811262at2"/>
<dbReference type="GO" id="GO:0004252">
    <property type="term" value="F:serine-type endopeptidase activity"/>
    <property type="evidence" value="ECO:0007669"/>
    <property type="project" value="InterPro"/>
</dbReference>
<dbReference type="PROSITE" id="PS51257">
    <property type="entry name" value="PROKAR_LIPOPROTEIN"/>
    <property type="match status" value="1"/>
</dbReference>
<gene>
    <name evidence="4" type="ORF">FIV42_28630</name>
</gene>
<accession>A0A4Y6Q322</accession>
<dbReference type="InterPro" id="IPR001254">
    <property type="entry name" value="Trypsin_dom"/>
</dbReference>
<keyword evidence="2" id="KW-0732">Signal</keyword>
<feature type="compositionally biased region" description="Basic and acidic residues" evidence="1">
    <location>
        <begin position="67"/>
        <end position="81"/>
    </location>
</feature>
<feature type="signal peptide" evidence="2">
    <location>
        <begin position="1"/>
        <end position="31"/>
    </location>
</feature>
<organism evidence="4 5">
    <name type="scientific">Persicimonas caeni</name>
    <dbReference type="NCBI Taxonomy" id="2292766"/>
    <lineage>
        <taxon>Bacteria</taxon>
        <taxon>Deltaproteobacteria</taxon>
        <taxon>Bradymonadales</taxon>
        <taxon>Bradymonadaceae</taxon>
        <taxon>Persicimonas</taxon>
    </lineage>
</organism>
<feature type="region of interest" description="Disordered" evidence="1">
    <location>
        <begin position="36"/>
        <end position="81"/>
    </location>
</feature>
<dbReference type="Gene3D" id="2.40.10.10">
    <property type="entry name" value="Trypsin-like serine proteases"/>
    <property type="match status" value="2"/>
</dbReference>
<dbReference type="RefSeq" id="WP_141201011.1">
    <property type="nucleotide sequence ID" value="NZ_CP041186.1"/>
</dbReference>
<sequence length="526" mass="57618">MQQFIRRRILTRASSSTLIAGALLLTLGSAACGEAVDSGQGEAGDPSLQDAQAKPAPAQRASNSASEEQRPGPAREEYQERESGIIIGSEDWWAVDMEDPTDTGLPRIEHSARSVFDLGGCTGFLVADNYAATADHCWDSRSNSTQYSVQFAPGDYPPNFLDRRTKQLGLTAPIGGWDDAFDCRSYESFNTSQHGDRDILMLRCDSEAATDQWNYSVSVPPAAIWGHSRVTYDYFENSEDLAVLSVNETSWDTTDKVLWSSGMTTDKDNGWWNGHQGTFEHNADTLGGSSGGAVFSRWNQKVHGVNIGHTWNTNVGSYFPSRIKDYRGHTNGNRPDSLPYDSSWYYGAWLGGSGGNYYNLSCPPDFAAVGIIGRTSGWNDTGNFGIICGPYDDTLTFTKIRTEDYVVRVGGDYWTSMSIHEYYYNRYVQRFPDNEELHCKPGSYITHIYADEANNRIGNVSAIVCTAPGDTVGTWTRSVSAVPGAAMGTIDGTWGYSSCPSGDAVQGIRIRAGYVTDGFGVKCKEI</sequence>
<keyword evidence="5" id="KW-1185">Reference proteome</keyword>
<evidence type="ECO:0000256" key="2">
    <source>
        <dbReference type="SAM" id="SignalP"/>
    </source>
</evidence>
<evidence type="ECO:0000256" key="1">
    <source>
        <dbReference type="SAM" id="MobiDB-lite"/>
    </source>
</evidence>
<dbReference type="InterPro" id="IPR009003">
    <property type="entry name" value="Peptidase_S1_PA"/>
</dbReference>
<protein>
    <recommendedName>
        <fullName evidence="3">Peptidase S1 domain-containing protein</fullName>
    </recommendedName>
</protein>
<reference evidence="4 5" key="1">
    <citation type="submission" date="2019-06" db="EMBL/GenBank/DDBJ databases">
        <title>Persicimonas caeni gen. nov., sp. nov., a predatory bacterium isolated from solar saltern.</title>
        <authorList>
            <person name="Wang S."/>
        </authorList>
    </citation>
    <scope>NUCLEOTIDE SEQUENCE [LARGE SCALE GENOMIC DNA]</scope>
    <source>
        <strain evidence="4 5">YN101</strain>
    </source>
</reference>
<proteinExistence type="predicted"/>
<feature type="chain" id="PRO_5030106920" description="Peptidase S1 domain-containing protein" evidence="2">
    <location>
        <begin position="32"/>
        <end position="526"/>
    </location>
</feature>
<dbReference type="SUPFAM" id="SSF50494">
    <property type="entry name" value="Trypsin-like serine proteases"/>
    <property type="match status" value="1"/>
</dbReference>
<dbReference type="Pfam" id="PF00089">
    <property type="entry name" value="Trypsin"/>
    <property type="match status" value="1"/>
</dbReference>
<evidence type="ECO:0000313" key="5">
    <source>
        <dbReference type="Proteomes" id="UP000315995"/>
    </source>
</evidence>
<dbReference type="AlphaFoldDB" id="A0A4Y6Q322"/>
<evidence type="ECO:0000259" key="3">
    <source>
        <dbReference type="Pfam" id="PF00089"/>
    </source>
</evidence>
<evidence type="ECO:0000313" key="4">
    <source>
        <dbReference type="EMBL" id="QDG54567.1"/>
    </source>
</evidence>
<dbReference type="EMBL" id="CP041186">
    <property type="protein sequence ID" value="QDG54567.1"/>
    <property type="molecule type" value="Genomic_DNA"/>
</dbReference>
<dbReference type="Proteomes" id="UP000315995">
    <property type="component" value="Chromosome"/>
</dbReference>
<accession>A0A5B8YF35</accession>
<name>A0A4Y6Q322_PERCE</name>
<dbReference type="GO" id="GO:0006508">
    <property type="term" value="P:proteolysis"/>
    <property type="evidence" value="ECO:0007669"/>
    <property type="project" value="InterPro"/>
</dbReference>
<feature type="domain" description="Peptidase S1" evidence="3">
    <location>
        <begin position="120"/>
        <end position="317"/>
    </location>
</feature>
<dbReference type="InterPro" id="IPR043504">
    <property type="entry name" value="Peptidase_S1_PA_chymotrypsin"/>
</dbReference>